<evidence type="ECO:0000256" key="5">
    <source>
        <dbReference type="ARBA" id="ARBA00023136"/>
    </source>
</evidence>
<comment type="function">
    <text evidence="1">VSG forms a coat on the surface of the parasite. The trypanosome evades the immune response of the host by expressing a series of antigenically distinct VSGs from an estimated 1000 VSG genes.</text>
</comment>
<keyword evidence="6" id="KW-0325">Glycoprotein</keyword>
<reference evidence="10" key="1">
    <citation type="submission" date="2005-06" db="EMBL/GenBank/DDBJ databases">
        <authorList>
            <person name="Hamlin N."/>
            <person name="Brooks K."/>
            <person name="Cherevach I."/>
            <person name="Churcher C."/>
            <person name="Goodhead I."/>
            <person name="Hauser H."/>
            <person name="Mungall K."/>
            <person name="Sanders M."/>
            <person name="Simmonds M."/>
            <person name="Walker D."/>
            <person name="White B."/>
            <person name="Berriman M."/>
            <person name="Hertz-Fowler C."/>
            <person name="Renauld H."/>
            <person name="Bohme U."/>
            <person name="Arrowsmith C."/>
            <person name="Atkin R."/>
            <person name="Chillingworth T."/>
            <person name="Cronin A."/>
            <person name="Davies R."/>
            <person name="Fraser A."/>
            <person name="Hance Z."/>
            <person name="Jagels K."/>
            <person name="Johnson D."/>
            <person name="Larke N."/>
            <person name="Leech V."/>
            <person name="Lord A."/>
            <person name="MacLeod A."/>
            <person name="Moule S."/>
            <person name="Quail M."/>
            <person name="Norbertczak H."/>
            <person name="Rabbinowitsch E."/>
            <person name="Rajandream M."/>
            <person name="Reitter C."/>
            <person name="Sharp S."/>
            <person name="Whitehead S."/>
            <person name="Woodward J."/>
            <person name="Hall N."/>
            <person name="Melville S.and.Barrell.B."/>
        </authorList>
    </citation>
    <scope>NUCLEOTIDE SEQUENCE</scope>
    <source>
        <strain evidence="10">927/4 GUTat10.1</strain>
    </source>
</reference>
<keyword evidence="5" id="KW-0472">Membrane</keyword>
<organism evidence="10">
    <name type="scientific">Trypanosoma brucei brucei (strain 927/4 GUTat10.1)</name>
    <dbReference type="NCBI Taxonomy" id="185431"/>
    <lineage>
        <taxon>Eukaryota</taxon>
        <taxon>Discoba</taxon>
        <taxon>Euglenozoa</taxon>
        <taxon>Kinetoplastea</taxon>
        <taxon>Metakinetoplastina</taxon>
        <taxon>Trypanosomatida</taxon>
        <taxon>Trypanosomatidae</taxon>
        <taxon>Trypanosoma</taxon>
    </lineage>
</organism>
<protein>
    <submittedName>
        <fullName evidence="10">Variant surface glycoprotein (VSG), putative</fullName>
    </submittedName>
</protein>
<evidence type="ECO:0000256" key="2">
    <source>
        <dbReference type="ARBA" id="ARBA00004609"/>
    </source>
</evidence>
<evidence type="ECO:0000313" key="10">
    <source>
        <dbReference type="EMBL" id="CAJ17068.1"/>
    </source>
</evidence>
<gene>
    <name evidence="10" type="ORF">Tb11.0910</name>
</gene>
<dbReference type="SUPFAM" id="SSF58087">
    <property type="entry name" value="Variant surface glycoprotein (N-terminal domain)"/>
    <property type="match status" value="1"/>
</dbReference>
<evidence type="ECO:0000256" key="1">
    <source>
        <dbReference type="ARBA" id="ARBA00002523"/>
    </source>
</evidence>
<keyword evidence="3" id="KW-1003">Cell membrane</keyword>
<dbReference type="VEuPathDB" id="TriTrypDB:Tb11.v5.0297"/>
<dbReference type="GO" id="GO:0005886">
    <property type="term" value="C:plasma membrane"/>
    <property type="evidence" value="ECO:0007669"/>
    <property type="project" value="UniProtKB-SubCell"/>
</dbReference>
<evidence type="ECO:0000256" key="8">
    <source>
        <dbReference type="SAM" id="MobiDB-lite"/>
    </source>
</evidence>
<feature type="domain" description="Trypanosome variant surface glycoprotein C-terminal" evidence="9">
    <location>
        <begin position="455"/>
        <end position="547"/>
    </location>
</feature>
<dbReference type="Gene3D" id="3.30.1680.40">
    <property type="match status" value="1"/>
</dbReference>
<keyword evidence="7" id="KW-0449">Lipoprotein</keyword>
<comment type="subcellular location">
    <subcellularLocation>
        <location evidence="2">Cell membrane</location>
        <topology evidence="2">Lipid-anchor</topology>
        <topology evidence="2">GPI-anchor</topology>
    </subcellularLocation>
</comment>
<feature type="region of interest" description="Disordered" evidence="8">
    <location>
        <begin position="447"/>
        <end position="471"/>
    </location>
</feature>
<dbReference type="EMBL" id="CT009753">
    <property type="protein sequence ID" value="CAJ17068.1"/>
    <property type="molecule type" value="Genomic_DNA"/>
</dbReference>
<evidence type="ECO:0000256" key="4">
    <source>
        <dbReference type="ARBA" id="ARBA00022622"/>
    </source>
</evidence>
<dbReference type="Pfam" id="PF10659">
    <property type="entry name" value="Trypan_glycop_C"/>
    <property type="match status" value="1"/>
</dbReference>
<name>Q4FKD2_TRYB2</name>
<dbReference type="InterPro" id="IPR019609">
    <property type="entry name" value="Variant_surf_glycoprt_trypan_C"/>
</dbReference>
<accession>Q4FKD2</accession>
<dbReference type="GO" id="GO:0098552">
    <property type="term" value="C:side of membrane"/>
    <property type="evidence" value="ECO:0007669"/>
    <property type="project" value="UniProtKB-KW"/>
</dbReference>
<evidence type="ECO:0000256" key="7">
    <source>
        <dbReference type="ARBA" id="ARBA00023288"/>
    </source>
</evidence>
<dbReference type="VEuPathDB" id="TriTrypDB:Tb927.11.18900"/>
<evidence type="ECO:0000259" key="9">
    <source>
        <dbReference type="Pfam" id="PF10659"/>
    </source>
</evidence>
<keyword evidence="4" id="KW-0336">GPI-anchor</keyword>
<evidence type="ECO:0000256" key="6">
    <source>
        <dbReference type="ARBA" id="ARBA00023180"/>
    </source>
</evidence>
<sequence length="548" mass="59170">MQSIVSRRWLRPDRQILKLSLCNLCCVIHLSSGNWIKSFTTLQSSTIRHQFVKPRKLLKEPSKQMFTQAVIALIGLVSIRTGKTEDVTPCGTNCACWARIEKQIGVYRGDYSAAEENIKENKKDFGKLIAAAVLGSASLRAKLAPVLLSAADVIETCETALAAACTAATAAELKVAELKTLYNVQHRLQTGTGGFNIEVKTDNFINAEEDLTKTDLGAIAQTGCSGALDTLDAPKIDKTNIDKEQPTPKLITHVHVEARCQRDGGSSNGCQATNNLQQNGKFEVKLIYDGSQTEAKSSWLANTATAQKISATPVDFIGNLNTEANTAIKGLKNTNPAPACTKKIRDYITIAENRNLNLMVTKALIGKTDAEAGQEAKDPELAAAITKYYGTGGTKFEEQLWKAIERTPAYIGDQKKEQATKIEKLETLTAVGEATARGLVKQIAAEAQAREPASTDDQSAEKQCSGKKGTECKGDCELVEEVCKPKKRGEGENKGKDGKTATTCTGKKQGECEKATGCKWEDNACKDSSILVNKKFALVVSALVALLF</sequence>
<dbReference type="AlphaFoldDB" id="Q4FKD2"/>
<evidence type="ECO:0000256" key="3">
    <source>
        <dbReference type="ARBA" id="ARBA00022475"/>
    </source>
</evidence>
<proteinExistence type="predicted"/>
<dbReference type="VEuPathDB" id="TriTrypDB:Tb11.0910"/>